<dbReference type="SMART" id="SM00283">
    <property type="entry name" value="MA"/>
    <property type="match status" value="1"/>
</dbReference>
<dbReference type="GO" id="GO:0005886">
    <property type="term" value="C:plasma membrane"/>
    <property type="evidence" value="ECO:0007669"/>
    <property type="project" value="TreeGrafter"/>
</dbReference>
<name>A0A2W5DQ17_9BURK</name>
<dbReference type="InterPro" id="IPR004090">
    <property type="entry name" value="Chemotax_Me-accpt_rcpt"/>
</dbReference>
<evidence type="ECO:0000313" key="9">
    <source>
        <dbReference type="EMBL" id="PZP31237.1"/>
    </source>
</evidence>
<dbReference type="InterPro" id="IPR024478">
    <property type="entry name" value="HlyB_4HB_MCP"/>
</dbReference>
<evidence type="ECO:0000259" key="7">
    <source>
        <dbReference type="PROSITE" id="PS50111"/>
    </source>
</evidence>
<dbReference type="Proteomes" id="UP000249633">
    <property type="component" value="Unassembled WGS sequence"/>
</dbReference>
<dbReference type="PANTHER" id="PTHR43531:SF14">
    <property type="entry name" value="METHYL-ACCEPTING CHEMOTAXIS PROTEIN I-RELATED"/>
    <property type="match status" value="1"/>
</dbReference>
<evidence type="ECO:0000313" key="10">
    <source>
        <dbReference type="Proteomes" id="UP000249633"/>
    </source>
</evidence>
<dbReference type="PANTHER" id="PTHR43531">
    <property type="entry name" value="PROTEIN ICFG"/>
    <property type="match status" value="1"/>
</dbReference>
<evidence type="ECO:0000259" key="8">
    <source>
        <dbReference type="PROSITE" id="PS50885"/>
    </source>
</evidence>
<dbReference type="SUPFAM" id="SSF58104">
    <property type="entry name" value="Methyl-accepting chemotaxis protein (MCP) signaling domain"/>
    <property type="match status" value="1"/>
</dbReference>
<dbReference type="PROSITE" id="PS50111">
    <property type="entry name" value="CHEMOTAXIS_TRANSDUC_2"/>
    <property type="match status" value="1"/>
</dbReference>
<proteinExistence type="inferred from homology"/>
<dbReference type="GO" id="GO:0004888">
    <property type="term" value="F:transmembrane signaling receptor activity"/>
    <property type="evidence" value="ECO:0007669"/>
    <property type="project" value="InterPro"/>
</dbReference>
<protein>
    <recommendedName>
        <fullName evidence="11">Methyl-accepting chemotaxis protein</fullName>
    </recommendedName>
</protein>
<accession>A0A2W5DQ17</accession>
<dbReference type="InterPro" id="IPR051310">
    <property type="entry name" value="MCP_chemotaxis"/>
</dbReference>
<evidence type="ECO:0008006" key="11">
    <source>
        <dbReference type="Google" id="ProtNLM"/>
    </source>
</evidence>
<dbReference type="FunFam" id="1.10.287.950:FF:000001">
    <property type="entry name" value="Methyl-accepting chemotaxis sensory transducer"/>
    <property type="match status" value="1"/>
</dbReference>
<reference evidence="9 10" key="1">
    <citation type="submission" date="2017-08" db="EMBL/GenBank/DDBJ databases">
        <title>Infants hospitalized years apart are colonized by the same room-sourced microbial strains.</title>
        <authorList>
            <person name="Brooks B."/>
            <person name="Olm M.R."/>
            <person name="Firek B.A."/>
            <person name="Baker R."/>
            <person name="Thomas B.C."/>
            <person name="Morowitz M.J."/>
            <person name="Banfield J.F."/>
        </authorList>
    </citation>
    <scope>NUCLEOTIDE SEQUENCE [LARGE SCALE GENOMIC DNA]</scope>
    <source>
        <strain evidence="9">S2_012_000_R2_81</strain>
    </source>
</reference>
<dbReference type="Gene3D" id="1.10.287.950">
    <property type="entry name" value="Methyl-accepting chemotaxis protein"/>
    <property type="match status" value="1"/>
</dbReference>
<gene>
    <name evidence="9" type="ORF">DI603_12770</name>
</gene>
<dbReference type="PROSITE" id="PS50885">
    <property type="entry name" value="HAMP"/>
    <property type="match status" value="1"/>
</dbReference>
<dbReference type="SMART" id="SM00304">
    <property type="entry name" value="HAMP"/>
    <property type="match status" value="1"/>
</dbReference>
<dbReference type="Pfam" id="PF00015">
    <property type="entry name" value="MCPsignal"/>
    <property type="match status" value="1"/>
</dbReference>
<organism evidence="9 10">
    <name type="scientific">Roseateles depolymerans</name>
    <dbReference type="NCBI Taxonomy" id="76731"/>
    <lineage>
        <taxon>Bacteria</taxon>
        <taxon>Pseudomonadati</taxon>
        <taxon>Pseudomonadota</taxon>
        <taxon>Betaproteobacteria</taxon>
        <taxon>Burkholderiales</taxon>
        <taxon>Sphaerotilaceae</taxon>
        <taxon>Roseateles</taxon>
    </lineage>
</organism>
<evidence type="ECO:0000256" key="4">
    <source>
        <dbReference type="PROSITE-ProRule" id="PRU00284"/>
    </source>
</evidence>
<dbReference type="PRINTS" id="PR00260">
    <property type="entry name" value="CHEMTRNSDUCR"/>
</dbReference>
<dbReference type="EMBL" id="QFOD01000011">
    <property type="protein sequence ID" value="PZP31237.1"/>
    <property type="molecule type" value="Genomic_DNA"/>
</dbReference>
<feature type="transmembrane region" description="Helical" evidence="6">
    <location>
        <begin position="192"/>
        <end position="212"/>
    </location>
</feature>
<dbReference type="InterPro" id="IPR003660">
    <property type="entry name" value="HAMP_dom"/>
</dbReference>
<keyword evidence="2" id="KW-0488">Methylation</keyword>
<comment type="similarity">
    <text evidence="3">Belongs to the methyl-accepting chemotaxis (MCP) protein family.</text>
</comment>
<keyword evidence="6" id="KW-0472">Membrane</keyword>
<dbReference type="GO" id="GO:0006935">
    <property type="term" value="P:chemotaxis"/>
    <property type="evidence" value="ECO:0007669"/>
    <property type="project" value="InterPro"/>
</dbReference>
<dbReference type="InterPro" id="IPR047347">
    <property type="entry name" value="YvaQ-like_sensor"/>
</dbReference>
<evidence type="ECO:0000256" key="5">
    <source>
        <dbReference type="SAM" id="MobiDB-lite"/>
    </source>
</evidence>
<dbReference type="Pfam" id="PF00672">
    <property type="entry name" value="HAMP"/>
    <property type="match status" value="1"/>
</dbReference>
<comment type="caution">
    <text evidence="9">The sequence shown here is derived from an EMBL/GenBank/DDBJ whole genome shotgun (WGS) entry which is preliminary data.</text>
</comment>
<dbReference type="CDD" id="cd11386">
    <property type="entry name" value="MCP_signal"/>
    <property type="match status" value="1"/>
</dbReference>
<dbReference type="Pfam" id="PF12729">
    <property type="entry name" value="4HB_MCP_1"/>
    <property type="match status" value="1"/>
</dbReference>
<dbReference type="AlphaFoldDB" id="A0A2W5DQ17"/>
<dbReference type="CDD" id="cd19411">
    <property type="entry name" value="MCP2201-like_sensor"/>
    <property type="match status" value="1"/>
</dbReference>
<sequence length="523" mass="55100">MSTLSNISVNKRLALGFALILALLAGVIMLSIAQLGAVADATETMMNEPLKTERLVSDWYRNVRAAATRTTAIARSSDPSLVDFFKAEQTASSKASADLLADIQKQMDTPKEKALMEDIDSIRKVYLKARDEIFALKRAGKAEEANKILDEQYLAKNVLYLQKIDALLDAERNQIDELARGIQAKRATSSRLLVALGAVSVVLGGVLSWLLAASIVKPLALANQVAQRVAGGDLGADIPVHGKDEVAQLLGSLKTMQASLVQVVSRVRQSSESVSTASSEIANGNHDLSSRTEHQASALQETAASMHQLNSTVRQNADNAAQANQLAITASKVAIEGGEVVSQVVGTMKGINEASRRISDIIGTIDGIAFQTNILALNAAVEAARAGEQGRGFAVVASEVRSLAGRSAAAAKEIKTLINASVERVERGTALVDQAGVTMSEVVNSIQRATQIMGEISAASKEQAQGVTQVGEAVQSIDQVTQQNAALVEEMAAATSSLKSQSDDLVQAVSVFKISASSARAMA</sequence>
<dbReference type="InterPro" id="IPR004089">
    <property type="entry name" value="MCPsignal_dom"/>
</dbReference>
<feature type="domain" description="Methyl-accepting transducer" evidence="7">
    <location>
        <begin position="270"/>
        <end position="499"/>
    </location>
</feature>
<comment type="subcellular location">
    <subcellularLocation>
        <location evidence="1">Membrane</location>
    </subcellularLocation>
</comment>
<dbReference type="GO" id="GO:0007165">
    <property type="term" value="P:signal transduction"/>
    <property type="evidence" value="ECO:0007669"/>
    <property type="project" value="UniProtKB-KW"/>
</dbReference>
<evidence type="ECO:0000256" key="2">
    <source>
        <dbReference type="ARBA" id="ARBA00022481"/>
    </source>
</evidence>
<keyword evidence="4" id="KW-0807">Transducer</keyword>
<evidence type="ECO:0000256" key="3">
    <source>
        <dbReference type="ARBA" id="ARBA00029447"/>
    </source>
</evidence>
<feature type="domain" description="HAMP" evidence="8">
    <location>
        <begin position="213"/>
        <end position="265"/>
    </location>
</feature>
<keyword evidence="6" id="KW-0812">Transmembrane</keyword>
<dbReference type="CDD" id="cd06225">
    <property type="entry name" value="HAMP"/>
    <property type="match status" value="1"/>
</dbReference>
<feature type="region of interest" description="Disordered" evidence="5">
    <location>
        <begin position="274"/>
        <end position="303"/>
    </location>
</feature>
<evidence type="ECO:0000256" key="6">
    <source>
        <dbReference type="SAM" id="Phobius"/>
    </source>
</evidence>
<evidence type="ECO:0000256" key="1">
    <source>
        <dbReference type="ARBA" id="ARBA00004370"/>
    </source>
</evidence>
<keyword evidence="6" id="KW-1133">Transmembrane helix</keyword>